<protein>
    <recommendedName>
        <fullName evidence="3">Orphan protein</fullName>
    </recommendedName>
</protein>
<organism evidence="1">
    <name type="scientific">Pseudoalteromonas translucida KMM 520</name>
    <dbReference type="NCBI Taxonomy" id="1315283"/>
    <lineage>
        <taxon>Bacteria</taxon>
        <taxon>Pseudomonadati</taxon>
        <taxon>Pseudomonadota</taxon>
        <taxon>Gammaproteobacteria</taxon>
        <taxon>Alteromonadales</taxon>
        <taxon>Pseudoalteromonadaceae</taxon>
        <taxon>Pseudoalteromonas</taxon>
    </lineage>
</organism>
<sequence length="151" mass="17682">MQVKTIQQMYDWTILFHTQMAANFFSVRELLGEHNTQLVDYCTKYEKKLAEDLIGFKAITTINTLDTYCYEYFAENPELLNFTDLDRSTQLDEQAIQGYLSDQHQKVINAYEYLEGKTQTADGKEKLGQILQLEHQGLKQMVQSINRHLDM</sequence>
<evidence type="ECO:0008006" key="3">
    <source>
        <dbReference type="Google" id="ProtNLM"/>
    </source>
</evidence>
<evidence type="ECO:0000313" key="1">
    <source>
        <dbReference type="EMBL" id="ALS31696.1"/>
    </source>
</evidence>
<proteinExistence type="predicted"/>
<dbReference type="EMBL" id="CP011034">
    <property type="protein sequence ID" value="ALS31696.1"/>
    <property type="molecule type" value="Genomic_DNA"/>
</dbReference>
<evidence type="ECO:0000313" key="2">
    <source>
        <dbReference type="Proteomes" id="UP000065261"/>
    </source>
</evidence>
<dbReference type="KEGG" id="ptn:PTRA_a0327"/>
<accession>A0A0U2VAL1</accession>
<dbReference type="Proteomes" id="UP000065261">
    <property type="component" value="Chromosome I"/>
</dbReference>
<dbReference type="AlphaFoldDB" id="A0A0U2VAL1"/>
<gene>
    <name evidence="1" type="ORF">PTRA_a0327</name>
</gene>
<name>A0A0U2VAL1_9GAMM</name>
<reference evidence="1 2" key="1">
    <citation type="submission" date="2015-03" db="EMBL/GenBank/DDBJ databases">
        <authorList>
            <person name="Murphy D."/>
        </authorList>
    </citation>
    <scope>NUCLEOTIDE SEQUENCE [LARGE SCALE GENOMIC DNA]</scope>
    <source>
        <strain evidence="1 2">KMM 520</strain>
    </source>
</reference>
<dbReference type="OrthoDB" id="278693at2"/>
<dbReference type="RefSeq" id="WP_058372421.1">
    <property type="nucleotide sequence ID" value="NZ_CP011034.1"/>
</dbReference>
<dbReference type="PATRIC" id="fig|1315283.4.peg.290"/>